<dbReference type="PANTHER" id="PTHR36840">
    <property type="entry name" value="BLL5714 PROTEIN"/>
    <property type="match status" value="1"/>
</dbReference>
<dbReference type="Proteomes" id="UP001230908">
    <property type="component" value="Unassembled WGS sequence"/>
</dbReference>
<evidence type="ECO:0000313" key="3">
    <source>
        <dbReference type="Proteomes" id="UP001230908"/>
    </source>
</evidence>
<feature type="transmembrane region" description="Helical" evidence="1">
    <location>
        <begin position="169"/>
        <end position="188"/>
    </location>
</feature>
<gene>
    <name evidence="2" type="ORF">RB614_27330</name>
</gene>
<feature type="transmembrane region" description="Helical" evidence="1">
    <location>
        <begin position="242"/>
        <end position="261"/>
    </location>
</feature>
<dbReference type="InterPro" id="IPR010640">
    <property type="entry name" value="Low_temperature_requirement_A"/>
</dbReference>
<keyword evidence="3" id="KW-1185">Reference proteome</keyword>
<evidence type="ECO:0000256" key="1">
    <source>
        <dbReference type="SAM" id="Phobius"/>
    </source>
</evidence>
<comment type="caution">
    <text evidence="2">The sequence shown here is derived from an EMBL/GenBank/DDBJ whole genome shotgun (WGS) entry which is preliminary data.</text>
</comment>
<dbReference type="PANTHER" id="PTHR36840:SF1">
    <property type="entry name" value="BLL5714 PROTEIN"/>
    <property type="match status" value="1"/>
</dbReference>
<keyword evidence="1" id="KW-0812">Transmembrane</keyword>
<feature type="transmembrane region" description="Helical" evidence="1">
    <location>
        <begin position="53"/>
        <end position="75"/>
    </location>
</feature>
<accession>A0ABU0ZPG5</accession>
<feature type="transmembrane region" description="Helical" evidence="1">
    <location>
        <begin position="315"/>
        <end position="335"/>
    </location>
</feature>
<evidence type="ECO:0000313" key="2">
    <source>
        <dbReference type="EMBL" id="MDQ7908244.1"/>
    </source>
</evidence>
<reference evidence="2 3" key="1">
    <citation type="submission" date="2023-08" db="EMBL/GenBank/DDBJ databases">
        <title>Phytohabitans sansha sp. nov., isolated from marine sediment.</title>
        <authorList>
            <person name="Zhao Y."/>
            <person name="Yi K."/>
        </authorList>
    </citation>
    <scope>NUCLEOTIDE SEQUENCE [LARGE SCALE GENOMIC DNA]</scope>
    <source>
        <strain evidence="2 3">ZYX-F-186</strain>
    </source>
</reference>
<dbReference type="EMBL" id="JAVHUY010000029">
    <property type="protein sequence ID" value="MDQ7908244.1"/>
    <property type="molecule type" value="Genomic_DNA"/>
</dbReference>
<feature type="transmembrane region" description="Helical" evidence="1">
    <location>
        <begin position="21"/>
        <end position="41"/>
    </location>
</feature>
<keyword evidence="1" id="KW-1133">Transmembrane helix</keyword>
<sequence length="400" mass="42859">MAGSRAEALLRKPGQPPGASYLELFFDLVFVFALTQLSQWLLEEMTSRHHIVLAGQALLLLLTLMMLWFATAWLTDLLDPRRPEIQLVIAGAMFSALVMAVSLPGAFGSLGLSFAGAYVGAHIGRGLVLVATLRGHEAQRRSVGALLWFTLSAVPWIIGATFAHGFARGALWTLAITIEYTAVMLLFAPVPRIHRPRLAQWPIAAEHMAERYQQFFLIVLGELVAVTGATDGAHYLENASATAAFFMSFATTVLLWLTYLYRAGALLPAAFAAVPVPARLVRRALLAHVVMVAGIVATDAGFELVIANPRGYVDLPWLCLIVGGPVAFLAGRVLFGHMIFARVSKSRVIGALLLAGISPALIFLPPLAITITVALVLAGIVTSDVVLARGHPPKPPSPPS</sequence>
<feature type="transmembrane region" description="Helical" evidence="1">
    <location>
        <begin position="145"/>
        <end position="163"/>
    </location>
</feature>
<keyword evidence="1" id="KW-0472">Membrane</keyword>
<feature type="transmembrane region" description="Helical" evidence="1">
    <location>
        <begin position="113"/>
        <end position="133"/>
    </location>
</feature>
<proteinExistence type="predicted"/>
<dbReference type="Pfam" id="PF06772">
    <property type="entry name" value="LtrA"/>
    <property type="match status" value="1"/>
</dbReference>
<dbReference type="RefSeq" id="WP_308715514.1">
    <property type="nucleotide sequence ID" value="NZ_JAVHUY010000029.1"/>
</dbReference>
<protein>
    <submittedName>
        <fullName evidence="2">Low temperature requirement protein A</fullName>
    </submittedName>
</protein>
<name>A0ABU0ZPG5_9ACTN</name>
<feature type="transmembrane region" description="Helical" evidence="1">
    <location>
        <begin position="347"/>
        <end position="363"/>
    </location>
</feature>
<feature type="transmembrane region" description="Helical" evidence="1">
    <location>
        <begin position="285"/>
        <end position="309"/>
    </location>
</feature>
<feature type="transmembrane region" description="Helical" evidence="1">
    <location>
        <begin position="215"/>
        <end position="236"/>
    </location>
</feature>
<organism evidence="2 3">
    <name type="scientific">Phytohabitans maris</name>
    <dbReference type="NCBI Taxonomy" id="3071409"/>
    <lineage>
        <taxon>Bacteria</taxon>
        <taxon>Bacillati</taxon>
        <taxon>Actinomycetota</taxon>
        <taxon>Actinomycetes</taxon>
        <taxon>Micromonosporales</taxon>
        <taxon>Micromonosporaceae</taxon>
    </lineage>
</organism>
<feature type="transmembrane region" description="Helical" evidence="1">
    <location>
        <begin position="87"/>
        <end position="107"/>
    </location>
</feature>